<evidence type="ECO:0000259" key="16">
    <source>
        <dbReference type="SMART" id="SM00904"/>
    </source>
</evidence>
<dbReference type="Pfam" id="PF01687">
    <property type="entry name" value="Flavokinase"/>
    <property type="match status" value="1"/>
</dbReference>
<evidence type="ECO:0000313" key="17">
    <source>
        <dbReference type="EMBL" id="SFG13394.1"/>
    </source>
</evidence>
<dbReference type="GO" id="GO:0009398">
    <property type="term" value="P:FMN biosynthetic process"/>
    <property type="evidence" value="ECO:0007669"/>
    <property type="project" value="UniProtKB-UniRule"/>
</dbReference>
<evidence type="ECO:0000256" key="8">
    <source>
        <dbReference type="ARBA" id="ARBA00022741"/>
    </source>
</evidence>
<dbReference type="PIRSF" id="PIRSF004491">
    <property type="entry name" value="FAD_Synth"/>
    <property type="match status" value="1"/>
</dbReference>
<dbReference type="EC" id="2.7.1.26" evidence="15"/>
<evidence type="ECO:0000256" key="6">
    <source>
        <dbReference type="ARBA" id="ARBA00022679"/>
    </source>
</evidence>
<evidence type="ECO:0000256" key="9">
    <source>
        <dbReference type="ARBA" id="ARBA00022777"/>
    </source>
</evidence>
<dbReference type="InterPro" id="IPR014729">
    <property type="entry name" value="Rossmann-like_a/b/a_fold"/>
</dbReference>
<evidence type="ECO:0000256" key="10">
    <source>
        <dbReference type="ARBA" id="ARBA00022827"/>
    </source>
</evidence>
<evidence type="ECO:0000313" key="18">
    <source>
        <dbReference type="Proteomes" id="UP000199116"/>
    </source>
</evidence>
<evidence type="ECO:0000256" key="7">
    <source>
        <dbReference type="ARBA" id="ARBA00022695"/>
    </source>
</evidence>
<evidence type="ECO:0000256" key="11">
    <source>
        <dbReference type="ARBA" id="ARBA00022840"/>
    </source>
</evidence>
<dbReference type="AlphaFoldDB" id="A0A1I2PBD4"/>
<dbReference type="Proteomes" id="UP000199116">
    <property type="component" value="Unassembled WGS sequence"/>
</dbReference>
<evidence type="ECO:0000256" key="13">
    <source>
        <dbReference type="ARBA" id="ARBA00047880"/>
    </source>
</evidence>
<evidence type="ECO:0000256" key="2">
    <source>
        <dbReference type="ARBA" id="ARBA00004726"/>
    </source>
</evidence>
<comment type="pathway">
    <text evidence="3 15">Cofactor biosynthesis; FMN biosynthesis; FMN from riboflavin (ATP route): step 1/1.</text>
</comment>
<dbReference type="InterPro" id="IPR015865">
    <property type="entry name" value="Riboflavin_kinase_bac/euk"/>
</dbReference>
<keyword evidence="12" id="KW-0511">Multifunctional enzyme</keyword>
<dbReference type="UniPathway" id="UPA00277">
    <property type="reaction ID" value="UER00407"/>
</dbReference>
<comment type="catalytic activity">
    <reaction evidence="14 15">
        <text>FMN + ATP + H(+) = FAD + diphosphate</text>
        <dbReference type="Rhea" id="RHEA:17237"/>
        <dbReference type="ChEBI" id="CHEBI:15378"/>
        <dbReference type="ChEBI" id="CHEBI:30616"/>
        <dbReference type="ChEBI" id="CHEBI:33019"/>
        <dbReference type="ChEBI" id="CHEBI:57692"/>
        <dbReference type="ChEBI" id="CHEBI:58210"/>
        <dbReference type="EC" id="2.7.7.2"/>
    </reaction>
</comment>
<keyword evidence="7 15" id="KW-0548">Nucleotidyltransferase</keyword>
<protein>
    <recommendedName>
        <fullName evidence="15">Riboflavin biosynthesis protein</fullName>
    </recommendedName>
    <domain>
        <recommendedName>
            <fullName evidence="15">Riboflavin kinase</fullName>
            <ecNumber evidence="15">2.7.1.26</ecNumber>
        </recommendedName>
        <alternativeName>
            <fullName evidence="15">Flavokinase</fullName>
        </alternativeName>
    </domain>
    <domain>
        <recommendedName>
            <fullName evidence="15">FMN adenylyltransferase</fullName>
            <ecNumber evidence="15">2.7.7.2</ecNumber>
        </recommendedName>
        <alternativeName>
            <fullName evidence="15">FAD pyrophosphorylase</fullName>
        </alternativeName>
        <alternativeName>
            <fullName evidence="15">FAD synthase</fullName>
        </alternativeName>
    </domain>
</protein>
<sequence length="314" mass="35837">MALKIHKGANAFKGEKQTVVTIGTFDGVHAGHQKIIKRLVDAAKIENLESVIFTFFPHPRMVLQKESGLKLINTIEERTEILEKTGIDHLVVHPFTQQFSRLTAQEFVRDILVNRLKAKKVIIGYDHRFGRNRTADINTLKQFGEEYGFDVEEITKQEVDQVAVSSTKIRNALLEGRVEKANSYMQSPFCLTGKVVKGRGLGKEFNYPTANLNIAEDYKLIPKNGVYVVCSKIEGERFFGMMNIGTNPTVGGKDQTIETYFFNLDRDLYGTELKIEMLVRIRDEKKFDSVNALKIAMKQDEAFSRQYIRDNYAQ</sequence>
<dbReference type="UniPathway" id="UPA00276">
    <property type="reaction ID" value="UER00406"/>
</dbReference>
<keyword evidence="11 15" id="KW-0067">ATP-binding</keyword>
<keyword evidence="6 15" id="KW-0808">Transferase</keyword>
<dbReference type="InterPro" id="IPR015864">
    <property type="entry name" value="FAD_synthase"/>
</dbReference>
<keyword evidence="18" id="KW-1185">Reference proteome</keyword>
<keyword evidence="4 15" id="KW-0285">Flavoprotein</keyword>
<comment type="function">
    <text evidence="1">Catalyzes the phosphorylation of riboflavin to FMN followed by the adenylation of FMN to FAD.</text>
</comment>
<keyword evidence="8 15" id="KW-0547">Nucleotide-binding</keyword>
<dbReference type="InterPro" id="IPR023465">
    <property type="entry name" value="Riboflavin_kinase_dom_sf"/>
</dbReference>
<comment type="similarity">
    <text evidence="15">Belongs to the ribF family.</text>
</comment>
<dbReference type="NCBIfam" id="NF004160">
    <property type="entry name" value="PRK05627.1-3"/>
    <property type="match status" value="1"/>
</dbReference>
<dbReference type="InterPro" id="IPR002606">
    <property type="entry name" value="Riboflavin_kinase_bac"/>
</dbReference>
<evidence type="ECO:0000256" key="14">
    <source>
        <dbReference type="ARBA" id="ARBA00049494"/>
    </source>
</evidence>
<evidence type="ECO:0000256" key="3">
    <source>
        <dbReference type="ARBA" id="ARBA00005201"/>
    </source>
</evidence>
<dbReference type="EMBL" id="FOOH01000029">
    <property type="protein sequence ID" value="SFG13394.1"/>
    <property type="molecule type" value="Genomic_DNA"/>
</dbReference>
<feature type="domain" description="Riboflavin kinase" evidence="16">
    <location>
        <begin position="184"/>
        <end position="309"/>
    </location>
</feature>
<dbReference type="Gene3D" id="3.40.50.620">
    <property type="entry name" value="HUPs"/>
    <property type="match status" value="1"/>
</dbReference>
<dbReference type="NCBIfam" id="TIGR00083">
    <property type="entry name" value="ribF"/>
    <property type="match status" value="1"/>
</dbReference>
<evidence type="ECO:0000256" key="5">
    <source>
        <dbReference type="ARBA" id="ARBA00022643"/>
    </source>
</evidence>
<dbReference type="SUPFAM" id="SSF82114">
    <property type="entry name" value="Riboflavin kinase-like"/>
    <property type="match status" value="1"/>
</dbReference>
<proteinExistence type="inferred from homology"/>
<evidence type="ECO:0000256" key="4">
    <source>
        <dbReference type="ARBA" id="ARBA00022630"/>
    </source>
</evidence>
<name>A0A1I2PBD4_9FLAO</name>
<evidence type="ECO:0000256" key="12">
    <source>
        <dbReference type="ARBA" id="ARBA00023268"/>
    </source>
</evidence>
<dbReference type="SMART" id="SM00904">
    <property type="entry name" value="Flavokinase"/>
    <property type="match status" value="1"/>
</dbReference>
<dbReference type="GO" id="GO:0008531">
    <property type="term" value="F:riboflavin kinase activity"/>
    <property type="evidence" value="ECO:0007669"/>
    <property type="project" value="UniProtKB-UniRule"/>
</dbReference>
<dbReference type="FunFam" id="3.40.50.620:FF:000021">
    <property type="entry name" value="Riboflavin biosynthesis protein"/>
    <property type="match status" value="1"/>
</dbReference>
<dbReference type="GO" id="GO:0006747">
    <property type="term" value="P:FAD biosynthetic process"/>
    <property type="evidence" value="ECO:0007669"/>
    <property type="project" value="UniProtKB-UniRule"/>
</dbReference>
<dbReference type="CDD" id="cd02064">
    <property type="entry name" value="FAD_synthetase_N"/>
    <property type="match status" value="1"/>
</dbReference>
<dbReference type="EC" id="2.7.7.2" evidence="15"/>
<gene>
    <name evidence="17" type="ORF">SAMN04488033_12944</name>
</gene>
<dbReference type="PANTHER" id="PTHR22749:SF6">
    <property type="entry name" value="RIBOFLAVIN KINASE"/>
    <property type="match status" value="1"/>
</dbReference>
<dbReference type="GO" id="GO:0009231">
    <property type="term" value="P:riboflavin biosynthetic process"/>
    <property type="evidence" value="ECO:0007669"/>
    <property type="project" value="InterPro"/>
</dbReference>
<dbReference type="GO" id="GO:0005524">
    <property type="term" value="F:ATP binding"/>
    <property type="evidence" value="ECO:0007669"/>
    <property type="project" value="UniProtKB-UniRule"/>
</dbReference>
<keyword evidence="5 15" id="KW-0288">FMN</keyword>
<dbReference type="Pfam" id="PF06574">
    <property type="entry name" value="FAD_syn"/>
    <property type="match status" value="1"/>
</dbReference>
<dbReference type="SUPFAM" id="SSF52374">
    <property type="entry name" value="Nucleotidylyl transferase"/>
    <property type="match status" value="1"/>
</dbReference>
<accession>A0A1I2PBD4</accession>
<dbReference type="NCBIfam" id="NF004162">
    <property type="entry name" value="PRK05627.1-5"/>
    <property type="match status" value="1"/>
</dbReference>
<dbReference type="InterPro" id="IPR023468">
    <property type="entry name" value="Riboflavin_kinase"/>
</dbReference>
<organism evidence="17 18">
    <name type="scientific">Salegentibacter agarivorans</name>
    <dbReference type="NCBI Taxonomy" id="345907"/>
    <lineage>
        <taxon>Bacteria</taxon>
        <taxon>Pseudomonadati</taxon>
        <taxon>Bacteroidota</taxon>
        <taxon>Flavobacteriia</taxon>
        <taxon>Flavobacteriales</taxon>
        <taxon>Flavobacteriaceae</taxon>
        <taxon>Salegentibacter</taxon>
    </lineage>
</organism>
<evidence type="ECO:0000256" key="1">
    <source>
        <dbReference type="ARBA" id="ARBA00002121"/>
    </source>
</evidence>
<dbReference type="GO" id="GO:0003919">
    <property type="term" value="F:FMN adenylyltransferase activity"/>
    <property type="evidence" value="ECO:0007669"/>
    <property type="project" value="UniProtKB-UniRule"/>
</dbReference>
<evidence type="ECO:0000256" key="15">
    <source>
        <dbReference type="PIRNR" id="PIRNR004491"/>
    </source>
</evidence>
<keyword evidence="9 15" id="KW-0418">Kinase</keyword>
<dbReference type="Gene3D" id="2.40.30.30">
    <property type="entry name" value="Riboflavin kinase-like"/>
    <property type="match status" value="1"/>
</dbReference>
<keyword evidence="10 15" id="KW-0274">FAD</keyword>
<reference evidence="18" key="1">
    <citation type="submission" date="2016-10" db="EMBL/GenBank/DDBJ databases">
        <authorList>
            <person name="Varghese N."/>
            <person name="Submissions S."/>
        </authorList>
    </citation>
    <scope>NUCLEOTIDE SEQUENCE [LARGE SCALE GENOMIC DNA]</scope>
    <source>
        <strain evidence="18">DSM 23515</strain>
    </source>
</reference>
<dbReference type="PANTHER" id="PTHR22749">
    <property type="entry name" value="RIBOFLAVIN KINASE/FMN ADENYLYLTRANSFERASE"/>
    <property type="match status" value="1"/>
</dbReference>
<comment type="catalytic activity">
    <reaction evidence="13 15">
        <text>riboflavin + ATP = FMN + ADP + H(+)</text>
        <dbReference type="Rhea" id="RHEA:14357"/>
        <dbReference type="ChEBI" id="CHEBI:15378"/>
        <dbReference type="ChEBI" id="CHEBI:30616"/>
        <dbReference type="ChEBI" id="CHEBI:57986"/>
        <dbReference type="ChEBI" id="CHEBI:58210"/>
        <dbReference type="ChEBI" id="CHEBI:456216"/>
        <dbReference type="EC" id="2.7.1.26"/>
    </reaction>
</comment>
<comment type="pathway">
    <text evidence="2 15">Cofactor biosynthesis; FAD biosynthesis; FAD from FMN: step 1/1.</text>
</comment>